<evidence type="ECO:0000313" key="19">
    <source>
        <dbReference type="Proteomes" id="UP001262410"/>
    </source>
</evidence>
<dbReference type="Gene3D" id="1.10.287.130">
    <property type="match status" value="1"/>
</dbReference>
<dbReference type="InterPro" id="IPR036890">
    <property type="entry name" value="HATPase_C_sf"/>
</dbReference>
<dbReference type="SUPFAM" id="SSF158472">
    <property type="entry name" value="HAMP domain-like"/>
    <property type="match status" value="1"/>
</dbReference>
<evidence type="ECO:0000313" key="18">
    <source>
        <dbReference type="EMBL" id="MDR6289135.1"/>
    </source>
</evidence>
<evidence type="ECO:0000256" key="12">
    <source>
        <dbReference type="ARBA" id="ARBA00022989"/>
    </source>
</evidence>
<keyword evidence="14 15" id="KW-0472">Membrane</keyword>
<proteinExistence type="predicted"/>
<dbReference type="CDD" id="cd00082">
    <property type="entry name" value="HisKA"/>
    <property type="match status" value="1"/>
</dbReference>
<dbReference type="PROSITE" id="PS50109">
    <property type="entry name" value="HIS_KIN"/>
    <property type="match status" value="1"/>
</dbReference>
<evidence type="ECO:0000256" key="4">
    <source>
        <dbReference type="ARBA" id="ARBA00022475"/>
    </source>
</evidence>
<evidence type="ECO:0000256" key="13">
    <source>
        <dbReference type="ARBA" id="ARBA00023012"/>
    </source>
</evidence>
<dbReference type="Pfam" id="PF00512">
    <property type="entry name" value="HisKA"/>
    <property type="match status" value="1"/>
</dbReference>
<evidence type="ECO:0000256" key="9">
    <source>
        <dbReference type="ARBA" id="ARBA00022741"/>
    </source>
</evidence>
<dbReference type="Gene3D" id="3.30.565.10">
    <property type="entry name" value="Histidine kinase-like ATPase, C-terminal domain"/>
    <property type="match status" value="1"/>
</dbReference>
<keyword evidence="9" id="KW-0547">Nucleotide-binding</keyword>
<evidence type="ECO:0000256" key="6">
    <source>
        <dbReference type="ARBA" id="ARBA00022553"/>
    </source>
</evidence>
<evidence type="ECO:0000256" key="7">
    <source>
        <dbReference type="ARBA" id="ARBA00022679"/>
    </source>
</evidence>
<dbReference type="CDD" id="cd00075">
    <property type="entry name" value="HATPase"/>
    <property type="match status" value="1"/>
</dbReference>
<dbReference type="InterPro" id="IPR036097">
    <property type="entry name" value="HisK_dim/P_sf"/>
</dbReference>
<protein>
    <recommendedName>
        <fullName evidence="3">histidine kinase</fullName>
        <ecNumber evidence="3">2.7.13.3</ecNumber>
    </recommendedName>
</protein>
<comment type="caution">
    <text evidence="18">The sequence shown here is derived from an EMBL/GenBank/DDBJ whole genome shotgun (WGS) entry which is preliminary data.</text>
</comment>
<keyword evidence="5" id="KW-0997">Cell inner membrane</keyword>
<dbReference type="InterPro" id="IPR005467">
    <property type="entry name" value="His_kinase_dom"/>
</dbReference>
<dbReference type="InterPro" id="IPR003594">
    <property type="entry name" value="HATPase_dom"/>
</dbReference>
<dbReference type="Gene3D" id="1.10.8.500">
    <property type="entry name" value="HAMP domain in histidine kinase"/>
    <property type="match status" value="1"/>
</dbReference>
<dbReference type="InterPro" id="IPR003661">
    <property type="entry name" value="HisK_dim/P_dom"/>
</dbReference>
<dbReference type="SMART" id="SM00388">
    <property type="entry name" value="HisKA"/>
    <property type="match status" value="1"/>
</dbReference>
<sequence>MRFRPRLIPRSIVSQITGIVVASMLLGIGLTGTVLFLFFRDPDARDGISLSAMGFAKITQLVQSAKTPEEADMILGVARRAGADVIQVPLAELAVQPDDPPTPILSSVIAYQLRSGWGIQAWGGTFPPGGRPRLVVQLDDRSALLFAAPTMAGQWLVILKPTVLIIITMIVFVLFLSIYAVRWIIAPLSALGIAADSFGRSPDDDRRLSRRGPDEIGRLADALNTMRTRIRALIDDRTRMLAAISHDLRTPLTRLRLRAERIDDPELRDGVLHEVVRISGMLDETLEYLQPGAREERMSRVDLSSLLRTVCTEFGDVGHGVTYAGPSRLGWVCRPHALTRAVSNVVDNGVQHGSAVRVDLRVGADGIAEIEVADDGPGIPAPLREKVFDPFFKGDETRPATAGRGFGLGLSIARDVVRGHGGSIELLDRLPHGLIVRMSLPRDPSGLCPPAPATSLNAT</sequence>
<comment type="subcellular location">
    <subcellularLocation>
        <location evidence="2">Cell inner membrane</location>
        <topology evidence="2">Multi-pass membrane protein</topology>
    </subcellularLocation>
</comment>
<keyword evidence="8 15" id="KW-0812">Transmembrane</keyword>
<evidence type="ECO:0000256" key="2">
    <source>
        <dbReference type="ARBA" id="ARBA00004429"/>
    </source>
</evidence>
<evidence type="ECO:0000256" key="5">
    <source>
        <dbReference type="ARBA" id="ARBA00022519"/>
    </source>
</evidence>
<evidence type="ECO:0000259" key="16">
    <source>
        <dbReference type="PROSITE" id="PS50109"/>
    </source>
</evidence>
<dbReference type="SUPFAM" id="SSF55874">
    <property type="entry name" value="ATPase domain of HSP90 chaperone/DNA topoisomerase II/histidine kinase"/>
    <property type="match status" value="1"/>
</dbReference>
<feature type="domain" description="Histidine kinase" evidence="16">
    <location>
        <begin position="243"/>
        <end position="444"/>
    </location>
</feature>
<dbReference type="SMART" id="SM00304">
    <property type="entry name" value="HAMP"/>
    <property type="match status" value="1"/>
</dbReference>
<dbReference type="CDD" id="cd06225">
    <property type="entry name" value="HAMP"/>
    <property type="match status" value="1"/>
</dbReference>
<dbReference type="InterPro" id="IPR004358">
    <property type="entry name" value="Sig_transdc_His_kin-like_C"/>
</dbReference>
<feature type="transmembrane region" description="Helical" evidence="15">
    <location>
        <begin position="155"/>
        <end position="181"/>
    </location>
</feature>
<evidence type="ECO:0000256" key="8">
    <source>
        <dbReference type="ARBA" id="ARBA00022692"/>
    </source>
</evidence>
<organism evidence="18 19">
    <name type="scientific">Inquilinus ginsengisoli</name>
    <dbReference type="NCBI Taxonomy" id="363840"/>
    <lineage>
        <taxon>Bacteria</taxon>
        <taxon>Pseudomonadati</taxon>
        <taxon>Pseudomonadota</taxon>
        <taxon>Alphaproteobacteria</taxon>
        <taxon>Rhodospirillales</taxon>
        <taxon>Rhodospirillaceae</taxon>
        <taxon>Inquilinus</taxon>
    </lineage>
</organism>
<gene>
    <name evidence="18" type="ORF">E9232_001650</name>
</gene>
<accession>A0ABU1JKJ0</accession>
<keyword evidence="7" id="KW-0808">Transferase</keyword>
<keyword evidence="11" id="KW-0067">ATP-binding</keyword>
<keyword evidence="19" id="KW-1185">Reference proteome</keyword>
<evidence type="ECO:0000256" key="10">
    <source>
        <dbReference type="ARBA" id="ARBA00022777"/>
    </source>
</evidence>
<evidence type="ECO:0000256" key="1">
    <source>
        <dbReference type="ARBA" id="ARBA00000085"/>
    </source>
</evidence>
<dbReference type="PANTHER" id="PTHR44936:SF5">
    <property type="entry name" value="SENSOR HISTIDINE KINASE ENVZ"/>
    <property type="match status" value="1"/>
</dbReference>
<dbReference type="InterPro" id="IPR050980">
    <property type="entry name" value="2C_sensor_his_kinase"/>
</dbReference>
<keyword evidence="10 18" id="KW-0418">Kinase</keyword>
<feature type="transmembrane region" description="Helical" evidence="15">
    <location>
        <begin position="12"/>
        <end position="39"/>
    </location>
</feature>
<dbReference type="Pfam" id="PF00672">
    <property type="entry name" value="HAMP"/>
    <property type="match status" value="1"/>
</dbReference>
<dbReference type="Proteomes" id="UP001262410">
    <property type="component" value="Unassembled WGS sequence"/>
</dbReference>
<evidence type="ECO:0000256" key="11">
    <source>
        <dbReference type="ARBA" id="ARBA00022840"/>
    </source>
</evidence>
<dbReference type="Pfam" id="PF02518">
    <property type="entry name" value="HATPase_c"/>
    <property type="match status" value="1"/>
</dbReference>
<keyword evidence="12 15" id="KW-1133">Transmembrane helix</keyword>
<dbReference type="EC" id="2.7.13.3" evidence="3"/>
<dbReference type="SUPFAM" id="SSF47384">
    <property type="entry name" value="Homodimeric domain of signal transducing histidine kinase"/>
    <property type="match status" value="1"/>
</dbReference>
<evidence type="ECO:0000256" key="14">
    <source>
        <dbReference type="ARBA" id="ARBA00023136"/>
    </source>
</evidence>
<dbReference type="PRINTS" id="PR00344">
    <property type="entry name" value="BCTRLSENSOR"/>
</dbReference>
<keyword evidence="6" id="KW-0597">Phosphoprotein</keyword>
<dbReference type="GO" id="GO:0016301">
    <property type="term" value="F:kinase activity"/>
    <property type="evidence" value="ECO:0007669"/>
    <property type="project" value="UniProtKB-KW"/>
</dbReference>
<comment type="catalytic activity">
    <reaction evidence="1">
        <text>ATP + protein L-histidine = ADP + protein N-phospho-L-histidine.</text>
        <dbReference type="EC" id="2.7.13.3"/>
    </reaction>
</comment>
<evidence type="ECO:0000259" key="17">
    <source>
        <dbReference type="PROSITE" id="PS50885"/>
    </source>
</evidence>
<dbReference type="PANTHER" id="PTHR44936">
    <property type="entry name" value="SENSOR PROTEIN CREC"/>
    <property type="match status" value="1"/>
</dbReference>
<dbReference type="RefSeq" id="WP_309793290.1">
    <property type="nucleotide sequence ID" value="NZ_JAVDPW010000003.1"/>
</dbReference>
<evidence type="ECO:0000256" key="15">
    <source>
        <dbReference type="SAM" id="Phobius"/>
    </source>
</evidence>
<keyword evidence="4" id="KW-1003">Cell membrane</keyword>
<keyword evidence="13" id="KW-0902">Two-component regulatory system</keyword>
<feature type="domain" description="HAMP" evidence="17">
    <location>
        <begin position="182"/>
        <end position="235"/>
    </location>
</feature>
<name>A0ABU1JKJ0_9PROT</name>
<dbReference type="EMBL" id="JAVDPW010000003">
    <property type="protein sequence ID" value="MDR6289135.1"/>
    <property type="molecule type" value="Genomic_DNA"/>
</dbReference>
<dbReference type="PROSITE" id="PS50885">
    <property type="entry name" value="HAMP"/>
    <property type="match status" value="1"/>
</dbReference>
<reference evidence="18 19" key="1">
    <citation type="submission" date="2023-07" db="EMBL/GenBank/DDBJ databases">
        <title>Sorghum-associated microbial communities from plants grown in Nebraska, USA.</title>
        <authorList>
            <person name="Schachtman D."/>
        </authorList>
    </citation>
    <scope>NUCLEOTIDE SEQUENCE [LARGE SCALE GENOMIC DNA]</scope>
    <source>
        <strain evidence="18 19">584</strain>
    </source>
</reference>
<evidence type="ECO:0000256" key="3">
    <source>
        <dbReference type="ARBA" id="ARBA00012438"/>
    </source>
</evidence>
<dbReference type="InterPro" id="IPR003660">
    <property type="entry name" value="HAMP_dom"/>
</dbReference>
<dbReference type="SMART" id="SM00387">
    <property type="entry name" value="HATPase_c"/>
    <property type="match status" value="1"/>
</dbReference>